<comment type="catalytic activity">
    <reaction evidence="3">
        <text>6-(2-amino-2-carboxyethyl)-7,8-dioxo-1,2,3,4,7,8-hexahydroquinoline-2,4-dicarboxylate + 3 O2 = pyrroloquinoline quinone + 2 H2O2 + 2 H2O + H(+)</text>
        <dbReference type="Rhea" id="RHEA:10692"/>
        <dbReference type="ChEBI" id="CHEBI:15377"/>
        <dbReference type="ChEBI" id="CHEBI:15378"/>
        <dbReference type="ChEBI" id="CHEBI:15379"/>
        <dbReference type="ChEBI" id="CHEBI:16240"/>
        <dbReference type="ChEBI" id="CHEBI:58442"/>
        <dbReference type="ChEBI" id="CHEBI:58778"/>
        <dbReference type="EC" id="1.3.3.11"/>
    </reaction>
</comment>
<dbReference type="PANTHER" id="PTHR40279">
    <property type="entry name" value="PQQC-LIKE PROTEIN"/>
    <property type="match status" value="1"/>
</dbReference>
<dbReference type="InterPro" id="IPR039068">
    <property type="entry name" value="PqqC-like"/>
</dbReference>
<comment type="similarity">
    <text evidence="3">Belongs to the PqqC family.</text>
</comment>
<comment type="pathway">
    <text evidence="3">Cofactor biosynthesis; pyrroloquinoline quinone biosynthesis.</text>
</comment>
<evidence type="ECO:0000313" key="5">
    <source>
        <dbReference type="EMBL" id="MBR0563704.1"/>
    </source>
</evidence>
<comment type="function">
    <text evidence="3">Ring cyclization and eight-electron oxidation of 3a-(2-amino-2-carboxyethyl)-4,5-dioxo-4,5,6,7,8,9-hexahydroquinoline-7,9-dicarboxylic-acid to PQQ.</text>
</comment>
<dbReference type="InterPro" id="IPR016084">
    <property type="entry name" value="Haem_Oase-like_multi-hlx"/>
</dbReference>
<accession>A0A8J7VVI1</accession>
<dbReference type="Gene3D" id="1.20.910.10">
    <property type="entry name" value="Heme oxygenase-like"/>
    <property type="match status" value="1"/>
</dbReference>
<reference evidence="5" key="1">
    <citation type="submission" date="2021-04" db="EMBL/GenBank/DDBJ databases">
        <authorList>
            <person name="Karlyshev A.V."/>
        </authorList>
    </citation>
    <scope>NUCLEOTIDE SEQUENCE</scope>
    <source>
        <strain evidence="5">LMG 29479</strain>
    </source>
</reference>
<proteinExistence type="inferred from homology"/>
<dbReference type="GO" id="GO:0018189">
    <property type="term" value="P:pyrroloquinoline quinone biosynthetic process"/>
    <property type="evidence" value="ECO:0007669"/>
    <property type="project" value="UniProtKB-UniRule"/>
</dbReference>
<dbReference type="PANTHER" id="PTHR40279:SF3">
    <property type="entry name" value="4-AMINOBENZOATE SYNTHASE"/>
    <property type="match status" value="1"/>
</dbReference>
<gene>
    <name evidence="3 5" type="primary">pqqC</name>
    <name evidence="5" type="ORF">KB893_14460</name>
</gene>
<name>A0A8J7VVI1_9GAMM</name>
<dbReference type="NCBIfam" id="TIGR02111">
    <property type="entry name" value="PQQ_syn_pqqC"/>
    <property type="match status" value="1"/>
</dbReference>
<dbReference type="InterPro" id="IPR011845">
    <property type="entry name" value="PqqC"/>
</dbReference>
<dbReference type="EC" id="1.3.3.11" evidence="3"/>
<evidence type="ECO:0000256" key="2">
    <source>
        <dbReference type="ARBA" id="ARBA00023002"/>
    </source>
</evidence>
<dbReference type="EMBL" id="JAGQFT010000165">
    <property type="protein sequence ID" value="MBR0563704.1"/>
    <property type="molecule type" value="Genomic_DNA"/>
</dbReference>
<dbReference type="GO" id="GO:0033732">
    <property type="term" value="F:pyrroloquinoline-quinone synthase activity"/>
    <property type="evidence" value="ECO:0007669"/>
    <property type="project" value="UniProtKB-EC"/>
</dbReference>
<dbReference type="Pfam" id="PF03070">
    <property type="entry name" value="TENA_THI-4"/>
    <property type="match status" value="1"/>
</dbReference>
<evidence type="ECO:0000259" key="4">
    <source>
        <dbReference type="Pfam" id="PF03070"/>
    </source>
</evidence>
<organism evidence="5">
    <name type="scientific">Coralloluteibacterium stylophorae</name>
    <dbReference type="NCBI Taxonomy" id="1776034"/>
    <lineage>
        <taxon>Bacteria</taxon>
        <taxon>Pseudomonadati</taxon>
        <taxon>Pseudomonadota</taxon>
        <taxon>Gammaproteobacteria</taxon>
        <taxon>Lysobacterales</taxon>
        <taxon>Lysobacteraceae</taxon>
        <taxon>Coralloluteibacterium</taxon>
    </lineage>
</organism>
<dbReference type="HAMAP" id="MF_00654">
    <property type="entry name" value="PQQ_syn_PqqC"/>
    <property type="match status" value="1"/>
</dbReference>
<keyword evidence="2 3" id="KW-0560">Oxidoreductase</keyword>
<feature type="domain" description="Thiaminase-2/PQQC" evidence="4">
    <location>
        <begin position="10"/>
        <end position="208"/>
    </location>
</feature>
<sequence>MRDAGRAYHIHHPFNRMLNEGRASREQIRGWVANRYYYQITIPRKDAAILANCPDRELRRQWMQRILDHDGHGEDAGGIEAWLRLGEAVGLARAEIVDLRHVIPGLRFAVDAYLDFARRAPWQEGMCSSLTELFAPKIHKERLATWPQHYPWIESDGLQYFRNRVSQARIDVDLALAVTLGHFVTAEQQERALSILRFKLDILWTMNDAMALKYGVAEAA</sequence>
<keyword evidence="1 3" id="KW-0884">PQQ biosynthesis</keyword>
<dbReference type="SUPFAM" id="SSF48613">
    <property type="entry name" value="Heme oxygenase-like"/>
    <property type="match status" value="1"/>
</dbReference>
<dbReference type="InterPro" id="IPR004305">
    <property type="entry name" value="Thiaminase-2/PQQC"/>
</dbReference>
<evidence type="ECO:0000256" key="1">
    <source>
        <dbReference type="ARBA" id="ARBA00022905"/>
    </source>
</evidence>
<dbReference type="AlphaFoldDB" id="A0A8J7VVI1"/>
<dbReference type="UniPathway" id="UPA00539"/>
<comment type="caution">
    <text evidence="5">The sequence shown here is derived from an EMBL/GenBank/DDBJ whole genome shotgun (WGS) entry which is preliminary data.</text>
</comment>
<evidence type="ECO:0000256" key="3">
    <source>
        <dbReference type="HAMAP-Rule" id="MF_00654"/>
    </source>
</evidence>
<protein>
    <recommendedName>
        <fullName evidence="3">Pyrroloquinoline-quinone synthase</fullName>
        <ecNumber evidence="3">1.3.3.11</ecNumber>
    </recommendedName>
    <alternativeName>
        <fullName evidence="3">Coenzyme PQQ synthesis protein C</fullName>
    </alternativeName>
    <alternativeName>
        <fullName evidence="3">Pyrroloquinoline quinone biosynthesis protein C</fullName>
    </alternativeName>
</protein>